<reference evidence="2" key="1">
    <citation type="journal article" date="2014" name="Int. J. Syst. Evol. Microbiol.">
        <title>Complete genome sequence of Corynebacterium casei LMG S-19264T (=DSM 44701T), isolated from a smear-ripened cheese.</title>
        <authorList>
            <consortium name="US DOE Joint Genome Institute (JGI-PGF)"/>
            <person name="Walter F."/>
            <person name="Albersmeier A."/>
            <person name="Kalinowski J."/>
            <person name="Ruckert C."/>
        </authorList>
    </citation>
    <scope>NUCLEOTIDE SEQUENCE</scope>
    <source>
        <strain evidence="2">CCM 8433</strain>
    </source>
</reference>
<proteinExistence type="predicted"/>
<organism evidence="2 3">
    <name type="scientific">Enterococcus alcedinis</name>
    <dbReference type="NCBI Taxonomy" id="1274384"/>
    <lineage>
        <taxon>Bacteria</taxon>
        <taxon>Bacillati</taxon>
        <taxon>Bacillota</taxon>
        <taxon>Bacilli</taxon>
        <taxon>Lactobacillales</taxon>
        <taxon>Enterococcaceae</taxon>
        <taxon>Enterococcus</taxon>
    </lineage>
</organism>
<comment type="caution">
    <text evidence="2">The sequence shown here is derived from an EMBL/GenBank/DDBJ whole genome shotgun (WGS) entry which is preliminary data.</text>
</comment>
<protein>
    <submittedName>
        <fullName evidence="2">Uncharacterized protein</fullName>
    </submittedName>
</protein>
<keyword evidence="3" id="KW-1185">Reference proteome</keyword>
<gene>
    <name evidence="2" type="ORF">GCM10011482_16710</name>
</gene>
<keyword evidence="1" id="KW-0472">Membrane</keyword>
<dbReference type="AlphaFoldDB" id="A0A917JH51"/>
<keyword evidence="1" id="KW-0812">Transmembrane</keyword>
<name>A0A917JH51_9ENTE</name>
<evidence type="ECO:0000313" key="3">
    <source>
        <dbReference type="Proteomes" id="UP000622610"/>
    </source>
</evidence>
<feature type="transmembrane region" description="Helical" evidence="1">
    <location>
        <begin position="19"/>
        <end position="37"/>
    </location>
</feature>
<dbReference type="Proteomes" id="UP000622610">
    <property type="component" value="Unassembled WGS sequence"/>
</dbReference>
<dbReference type="EMBL" id="BMDT01000007">
    <property type="protein sequence ID" value="GGI66017.1"/>
    <property type="molecule type" value="Genomic_DNA"/>
</dbReference>
<reference evidence="2" key="2">
    <citation type="submission" date="2020-09" db="EMBL/GenBank/DDBJ databases">
        <authorList>
            <person name="Sun Q."/>
            <person name="Sedlacek I."/>
        </authorList>
    </citation>
    <scope>NUCLEOTIDE SEQUENCE</scope>
    <source>
        <strain evidence="2">CCM 8433</strain>
    </source>
</reference>
<accession>A0A917JH51</accession>
<sequence>MNKSEVKETKKEKYFNKTINYGAIHVIILFVDMDFFLNSGKKSLNRRIE</sequence>
<evidence type="ECO:0000256" key="1">
    <source>
        <dbReference type="SAM" id="Phobius"/>
    </source>
</evidence>
<evidence type="ECO:0000313" key="2">
    <source>
        <dbReference type="EMBL" id="GGI66017.1"/>
    </source>
</evidence>
<keyword evidence="1" id="KW-1133">Transmembrane helix</keyword>